<dbReference type="EMBL" id="HBNR01076721">
    <property type="protein sequence ID" value="CAE4653140.1"/>
    <property type="molecule type" value="Transcribed_RNA"/>
</dbReference>
<name>A0A7S4VLU9_9DINO</name>
<evidence type="ECO:0000313" key="2">
    <source>
        <dbReference type="EMBL" id="CAE4653140.1"/>
    </source>
</evidence>
<reference evidence="2" key="1">
    <citation type="submission" date="2021-01" db="EMBL/GenBank/DDBJ databases">
        <authorList>
            <person name="Corre E."/>
            <person name="Pelletier E."/>
            <person name="Niang G."/>
            <person name="Scheremetjew M."/>
            <person name="Finn R."/>
            <person name="Kale V."/>
            <person name="Holt S."/>
            <person name="Cochrane G."/>
            <person name="Meng A."/>
            <person name="Brown T."/>
            <person name="Cohen L."/>
        </authorList>
    </citation>
    <scope>NUCLEOTIDE SEQUENCE</scope>
    <source>
        <strain evidence="2">CCMP3105</strain>
    </source>
</reference>
<dbReference type="AlphaFoldDB" id="A0A7S4VLU9"/>
<feature type="region of interest" description="Disordered" evidence="1">
    <location>
        <begin position="1"/>
        <end position="34"/>
    </location>
</feature>
<sequence>MAQATVAQTKGPPPSRVSSASTPERRSDLSGMSDGLEDFAAVRRIIEDKLHQEFYNVPTKDLPPRMQPRQLPNLQDAAKIDWDDWKKWEWMQPGWKGIRMHSQCVINADSSAEVRSVWK</sequence>
<gene>
    <name evidence="2" type="ORF">AMON00008_LOCUS54556</name>
</gene>
<accession>A0A7S4VLU9</accession>
<protein>
    <submittedName>
        <fullName evidence="2">Uncharacterized protein</fullName>
    </submittedName>
</protein>
<evidence type="ECO:0000256" key="1">
    <source>
        <dbReference type="SAM" id="MobiDB-lite"/>
    </source>
</evidence>
<organism evidence="2">
    <name type="scientific">Alexandrium monilatum</name>
    <dbReference type="NCBI Taxonomy" id="311494"/>
    <lineage>
        <taxon>Eukaryota</taxon>
        <taxon>Sar</taxon>
        <taxon>Alveolata</taxon>
        <taxon>Dinophyceae</taxon>
        <taxon>Gonyaulacales</taxon>
        <taxon>Pyrocystaceae</taxon>
        <taxon>Alexandrium</taxon>
    </lineage>
</organism>
<proteinExistence type="predicted"/>